<feature type="region of interest" description="Disordered" evidence="1">
    <location>
        <begin position="1"/>
        <end position="26"/>
    </location>
</feature>
<dbReference type="Proteomes" id="UP000249526">
    <property type="component" value="Unassembled WGS sequence"/>
</dbReference>
<sequence length="101" mass="11115">MADRGPPVDTEQVCPDGQTGSYSTKHRRLHPWLPASHLPKVQGMADPWLVAGLRQVRSDQFRAVQVLVSWCFLSLCCFGAPLIAYQPSLSTLAPLTLSLAR</sequence>
<keyword evidence="2" id="KW-0812">Transmembrane</keyword>
<keyword evidence="4" id="KW-1185">Reference proteome</keyword>
<reference evidence="3 4" key="1">
    <citation type="submission" date="2018-02" db="EMBL/GenBank/DDBJ databases">
        <title>The genomes of Aspergillus section Nigri reveals drivers in fungal speciation.</title>
        <authorList>
            <consortium name="DOE Joint Genome Institute"/>
            <person name="Vesth T.C."/>
            <person name="Nybo J."/>
            <person name="Theobald S."/>
            <person name="Brandl J."/>
            <person name="Frisvad J.C."/>
            <person name="Nielsen K.F."/>
            <person name="Lyhne E.K."/>
            <person name="Kogle M.E."/>
            <person name="Kuo A."/>
            <person name="Riley R."/>
            <person name="Clum A."/>
            <person name="Nolan M."/>
            <person name="Lipzen A."/>
            <person name="Salamov A."/>
            <person name="Henrissat B."/>
            <person name="Wiebenga A."/>
            <person name="De vries R.P."/>
            <person name="Grigoriev I.V."/>
            <person name="Mortensen U.H."/>
            <person name="Andersen M.R."/>
            <person name="Baker S.E."/>
        </authorList>
    </citation>
    <scope>NUCLEOTIDE SEQUENCE [LARGE SCALE GENOMIC DNA]</scope>
    <source>
        <strain evidence="3 4">CBS 112811</strain>
    </source>
</reference>
<keyword evidence="2" id="KW-0472">Membrane</keyword>
<proteinExistence type="predicted"/>
<keyword evidence="2" id="KW-1133">Transmembrane helix</keyword>
<name>A0A8G1R2G2_9EURO</name>
<evidence type="ECO:0000256" key="1">
    <source>
        <dbReference type="SAM" id="MobiDB-lite"/>
    </source>
</evidence>
<dbReference type="EMBL" id="KZ825061">
    <property type="protein sequence ID" value="RAH58038.1"/>
    <property type="molecule type" value="Genomic_DNA"/>
</dbReference>
<evidence type="ECO:0000313" key="4">
    <source>
        <dbReference type="Proteomes" id="UP000249526"/>
    </source>
</evidence>
<evidence type="ECO:0000256" key="2">
    <source>
        <dbReference type="SAM" id="Phobius"/>
    </source>
</evidence>
<feature type="transmembrane region" description="Helical" evidence="2">
    <location>
        <begin position="63"/>
        <end position="85"/>
    </location>
</feature>
<gene>
    <name evidence="3" type="ORF">BO85DRAFT_292680</name>
</gene>
<organism evidence="3 4">
    <name type="scientific">Aspergillus piperis CBS 112811</name>
    <dbReference type="NCBI Taxonomy" id="1448313"/>
    <lineage>
        <taxon>Eukaryota</taxon>
        <taxon>Fungi</taxon>
        <taxon>Dikarya</taxon>
        <taxon>Ascomycota</taxon>
        <taxon>Pezizomycotina</taxon>
        <taxon>Eurotiomycetes</taxon>
        <taxon>Eurotiomycetidae</taxon>
        <taxon>Eurotiales</taxon>
        <taxon>Aspergillaceae</taxon>
        <taxon>Aspergillus</taxon>
        <taxon>Aspergillus subgen. Circumdati</taxon>
    </lineage>
</organism>
<dbReference type="AlphaFoldDB" id="A0A8G1R2G2"/>
<dbReference type="GeneID" id="37158684"/>
<dbReference type="RefSeq" id="XP_025515960.1">
    <property type="nucleotide sequence ID" value="XM_025655282.1"/>
</dbReference>
<evidence type="ECO:0000313" key="3">
    <source>
        <dbReference type="EMBL" id="RAH58038.1"/>
    </source>
</evidence>
<accession>A0A8G1R2G2</accession>
<protein>
    <submittedName>
        <fullName evidence="3">Uncharacterized protein</fullName>
    </submittedName>
</protein>